<accession>A0A3E2NJA8</accession>
<evidence type="ECO:0000313" key="3">
    <source>
        <dbReference type="Proteomes" id="UP000260680"/>
    </source>
</evidence>
<dbReference type="RefSeq" id="WP_117414993.1">
    <property type="nucleotide sequence ID" value="NZ_QOHO01000001.1"/>
</dbReference>
<dbReference type="InterPro" id="IPR026990">
    <property type="entry name" value="TnpW"/>
</dbReference>
<protein>
    <recommendedName>
        <fullName evidence="4">Transposon-encoded protein TnpW</fullName>
    </recommendedName>
</protein>
<dbReference type="EMBL" id="QOHO01000001">
    <property type="protein sequence ID" value="RFZ81011.1"/>
    <property type="molecule type" value="Genomic_DNA"/>
</dbReference>
<gene>
    <name evidence="2" type="ORF">DS742_00010</name>
</gene>
<sequence>MEKIENTEAPVTAKEPDGRLSMKIGRTTYNIGIHFNHASTESMEDKVKRLIQEDIKAGNF</sequence>
<evidence type="ECO:0000256" key="1">
    <source>
        <dbReference type="SAM" id="MobiDB-lite"/>
    </source>
</evidence>
<proteinExistence type="predicted"/>
<organism evidence="2 3">
    <name type="scientific">Lacrimispora amygdalina</name>
    <dbReference type="NCBI Taxonomy" id="253257"/>
    <lineage>
        <taxon>Bacteria</taxon>
        <taxon>Bacillati</taxon>
        <taxon>Bacillota</taxon>
        <taxon>Clostridia</taxon>
        <taxon>Lachnospirales</taxon>
        <taxon>Lachnospiraceae</taxon>
        <taxon>Lacrimispora</taxon>
    </lineage>
</organism>
<reference evidence="2 3" key="1">
    <citation type="submission" date="2018-07" db="EMBL/GenBank/DDBJ databases">
        <title>New species, Clostridium PI-S10-A1B.</title>
        <authorList>
            <person name="Krishna G."/>
            <person name="Summeta K."/>
            <person name="Shikha S."/>
            <person name="Prabhu P.B."/>
            <person name="Suresh K."/>
        </authorList>
    </citation>
    <scope>NUCLEOTIDE SEQUENCE [LARGE SCALE GENOMIC DNA]</scope>
    <source>
        <strain evidence="2 3">PI-S10-A1B</strain>
    </source>
</reference>
<dbReference type="Proteomes" id="UP000260680">
    <property type="component" value="Unassembled WGS sequence"/>
</dbReference>
<dbReference type="OrthoDB" id="9804138at2"/>
<comment type="caution">
    <text evidence="2">The sequence shown here is derived from an EMBL/GenBank/DDBJ whole genome shotgun (WGS) entry which is preliminary data.</text>
</comment>
<dbReference type="Pfam" id="PF14202">
    <property type="entry name" value="TnpW"/>
    <property type="match status" value="1"/>
</dbReference>
<feature type="region of interest" description="Disordered" evidence="1">
    <location>
        <begin position="1"/>
        <end position="20"/>
    </location>
</feature>
<evidence type="ECO:0000313" key="2">
    <source>
        <dbReference type="EMBL" id="RFZ81011.1"/>
    </source>
</evidence>
<name>A0A3E2NJA8_9FIRM</name>
<evidence type="ECO:0008006" key="4">
    <source>
        <dbReference type="Google" id="ProtNLM"/>
    </source>
</evidence>
<dbReference type="AlphaFoldDB" id="A0A3E2NJA8"/>